<sequence>MSRPRGRYVTGRDREERIVAAAAERFASAGYHSTSLAAVARDVGITQEGVLHYFPTKGHLLVAVHGVRMAEIRRWWGLLPDEPTMIDVLARMQISTLLLARSPELVDLSVLTAVETARLVKARGDGSVADHPGAIAHLTATLAGCRERGELLASVDPERLARQCIAMSDGLHFQWVICERSFDFPAVVLDHLELVATGAIPADRRPPDVRAAIVAAAEAGLREAEA</sequence>
<dbReference type="Pfam" id="PF00440">
    <property type="entry name" value="TetR_N"/>
    <property type="match status" value="1"/>
</dbReference>
<dbReference type="Proteomes" id="UP000230842">
    <property type="component" value="Unassembled WGS sequence"/>
</dbReference>
<comment type="caution">
    <text evidence="4">The sequence shown here is derived from an EMBL/GenBank/DDBJ whole genome shotgun (WGS) entry which is preliminary data.</text>
</comment>
<reference evidence="4 5" key="1">
    <citation type="submission" date="2017-11" db="EMBL/GenBank/DDBJ databases">
        <title>Genomic Encyclopedia of Archaeal and Bacterial Type Strains, Phase II (KMG-II): From Individual Species to Whole Genera.</title>
        <authorList>
            <person name="Goeker M."/>
        </authorList>
    </citation>
    <scope>NUCLEOTIDE SEQUENCE [LARGE SCALE GENOMIC DNA]</scope>
    <source>
        <strain evidence="4 5">DSM 27763</strain>
    </source>
</reference>
<dbReference type="SUPFAM" id="SSF46689">
    <property type="entry name" value="Homeodomain-like"/>
    <property type="match status" value="1"/>
</dbReference>
<dbReference type="PROSITE" id="PS50977">
    <property type="entry name" value="HTH_TETR_2"/>
    <property type="match status" value="1"/>
</dbReference>
<dbReference type="PANTHER" id="PTHR30055:SF226">
    <property type="entry name" value="HTH-TYPE TRANSCRIPTIONAL REGULATOR PKSA"/>
    <property type="match status" value="1"/>
</dbReference>
<dbReference type="EMBL" id="PGEZ01000002">
    <property type="protein sequence ID" value="PJJ54379.1"/>
    <property type="molecule type" value="Genomic_DNA"/>
</dbReference>
<dbReference type="PRINTS" id="PR00455">
    <property type="entry name" value="HTHTETR"/>
</dbReference>
<evidence type="ECO:0000313" key="4">
    <source>
        <dbReference type="EMBL" id="PJJ54379.1"/>
    </source>
</evidence>
<dbReference type="Gene3D" id="1.10.357.10">
    <property type="entry name" value="Tetracycline Repressor, domain 2"/>
    <property type="match status" value="1"/>
</dbReference>
<evidence type="ECO:0000259" key="3">
    <source>
        <dbReference type="PROSITE" id="PS50977"/>
    </source>
</evidence>
<feature type="DNA-binding region" description="H-T-H motif" evidence="2">
    <location>
        <begin position="35"/>
        <end position="54"/>
    </location>
</feature>
<evidence type="ECO:0000256" key="2">
    <source>
        <dbReference type="PROSITE-ProRule" id="PRU00335"/>
    </source>
</evidence>
<proteinExistence type="predicted"/>
<organism evidence="4 5">
    <name type="scientific">Mumia flava</name>
    <dbReference type="NCBI Taxonomy" id="1348852"/>
    <lineage>
        <taxon>Bacteria</taxon>
        <taxon>Bacillati</taxon>
        <taxon>Actinomycetota</taxon>
        <taxon>Actinomycetes</taxon>
        <taxon>Propionibacteriales</taxon>
        <taxon>Nocardioidaceae</taxon>
        <taxon>Mumia</taxon>
    </lineage>
</organism>
<dbReference type="InterPro" id="IPR050109">
    <property type="entry name" value="HTH-type_TetR-like_transc_reg"/>
</dbReference>
<keyword evidence="1 2" id="KW-0238">DNA-binding</keyword>
<dbReference type="GO" id="GO:0003700">
    <property type="term" value="F:DNA-binding transcription factor activity"/>
    <property type="evidence" value="ECO:0007669"/>
    <property type="project" value="TreeGrafter"/>
</dbReference>
<dbReference type="PANTHER" id="PTHR30055">
    <property type="entry name" value="HTH-TYPE TRANSCRIPTIONAL REGULATOR RUTR"/>
    <property type="match status" value="1"/>
</dbReference>
<evidence type="ECO:0000313" key="5">
    <source>
        <dbReference type="Proteomes" id="UP000230842"/>
    </source>
</evidence>
<protein>
    <submittedName>
        <fullName evidence="4">AcrR family transcriptional regulator</fullName>
    </submittedName>
</protein>
<dbReference type="AlphaFoldDB" id="A0A2M9B8T4"/>
<dbReference type="SUPFAM" id="SSF48498">
    <property type="entry name" value="Tetracyclin repressor-like, C-terminal domain"/>
    <property type="match status" value="1"/>
</dbReference>
<dbReference type="InterPro" id="IPR001647">
    <property type="entry name" value="HTH_TetR"/>
</dbReference>
<dbReference type="InterPro" id="IPR009057">
    <property type="entry name" value="Homeodomain-like_sf"/>
</dbReference>
<dbReference type="RefSeq" id="WP_170224828.1">
    <property type="nucleotide sequence ID" value="NZ_PGEZ01000002.1"/>
</dbReference>
<dbReference type="InterPro" id="IPR036271">
    <property type="entry name" value="Tet_transcr_reg_TetR-rel_C_sf"/>
</dbReference>
<gene>
    <name evidence="4" type="ORF">CLV56_3888</name>
</gene>
<keyword evidence="5" id="KW-1185">Reference proteome</keyword>
<dbReference type="GO" id="GO:0000976">
    <property type="term" value="F:transcription cis-regulatory region binding"/>
    <property type="evidence" value="ECO:0007669"/>
    <property type="project" value="TreeGrafter"/>
</dbReference>
<feature type="domain" description="HTH tetR-type" evidence="3">
    <location>
        <begin position="12"/>
        <end position="72"/>
    </location>
</feature>
<name>A0A2M9B8T4_9ACTN</name>
<accession>A0A2M9B8T4</accession>
<evidence type="ECO:0000256" key="1">
    <source>
        <dbReference type="ARBA" id="ARBA00023125"/>
    </source>
</evidence>